<accession>A0A6J1CPN1</accession>
<keyword evidence="1" id="KW-0862">Zinc</keyword>
<dbReference type="GeneID" id="111013152"/>
<dbReference type="GO" id="GO:0008270">
    <property type="term" value="F:zinc ion binding"/>
    <property type="evidence" value="ECO:0007669"/>
    <property type="project" value="UniProtKB-KW"/>
</dbReference>
<dbReference type="SMART" id="SM00184">
    <property type="entry name" value="RING"/>
    <property type="match status" value="1"/>
</dbReference>
<keyword evidence="1" id="KW-0479">Metal-binding</keyword>
<dbReference type="Gene3D" id="3.30.40.10">
    <property type="entry name" value="Zinc/RING finger domain, C3HC4 (zinc finger)"/>
    <property type="match status" value="1"/>
</dbReference>
<dbReference type="OrthoDB" id="8062037at2759"/>
<dbReference type="InterPro" id="IPR051826">
    <property type="entry name" value="E3_ubiquitin-ligase_domain"/>
</dbReference>
<keyword evidence="4" id="KW-1185">Reference proteome</keyword>
<reference evidence="5" key="1">
    <citation type="submission" date="2025-08" db="UniProtKB">
        <authorList>
            <consortium name="RefSeq"/>
        </authorList>
    </citation>
    <scope>IDENTIFICATION</scope>
    <source>
        <strain evidence="5">OHB3-1</strain>
    </source>
</reference>
<name>A0A6J1CPN1_MOMCH</name>
<dbReference type="KEGG" id="mcha:111013152"/>
<proteinExistence type="predicted"/>
<feature type="region of interest" description="Disordered" evidence="2">
    <location>
        <begin position="82"/>
        <end position="128"/>
    </location>
</feature>
<dbReference type="PROSITE" id="PS50089">
    <property type="entry name" value="ZF_RING_2"/>
    <property type="match status" value="1"/>
</dbReference>
<feature type="compositionally biased region" description="Polar residues" evidence="2">
    <location>
        <begin position="18"/>
        <end position="28"/>
    </location>
</feature>
<feature type="domain" description="RING-type" evidence="3">
    <location>
        <begin position="145"/>
        <end position="186"/>
    </location>
</feature>
<sequence length="192" mass="22057">MAGMLPGVECARRRRFHQSITSSDSPSTAAKLGSTRRPSFCLYTSNRDFHLTSSSTQQRSWSNQAFQNDKLGEIAREAKERLDERLKTRRRPETETVRKSRSKREEEVRSKGSEKEGEMTKGKEEERKKKLMSWGKWKAWEQKECAVCLEGFRGGEPVVHLPCAHKFHSSCLVPWLQTNSHCPSCRFPISAP</sequence>
<evidence type="ECO:0000313" key="5">
    <source>
        <dbReference type="RefSeq" id="XP_022143236.1"/>
    </source>
</evidence>
<dbReference type="Proteomes" id="UP000504603">
    <property type="component" value="Unplaced"/>
</dbReference>
<dbReference type="SUPFAM" id="SSF57850">
    <property type="entry name" value="RING/U-box"/>
    <property type="match status" value="1"/>
</dbReference>
<gene>
    <name evidence="5" type="primary">LOC111013152</name>
</gene>
<evidence type="ECO:0000256" key="2">
    <source>
        <dbReference type="SAM" id="MobiDB-lite"/>
    </source>
</evidence>
<dbReference type="AlphaFoldDB" id="A0A6J1CPN1"/>
<dbReference type="InterPro" id="IPR001841">
    <property type="entry name" value="Znf_RING"/>
</dbReference>
<organism evidence="4 5">
    <name type="scientific">Momordica charantia</name>
    <name type="common">Bitter gourd</name>
    <name type="synonym">Balsam pear</name>
    <dbReference type="NCBI Taxonomy" id="3673"/>
    <lineage>
        <taxon>Eukaryota</taxon>
        <taxon>Viridiplantae</taxon>
        <taxon>Streptophyta</taxon>
        <taxon>Embryophyta</taxon>
        <taxon>Tracheophyta</taxon>
        <taxon>Spermatophyta</taxon>
        <taxon>Magnoliopsida</taxon>
        <taxon>eudicotyledons</taxon>
        <taxon>Gunneridae</taxon>
        <taxon>Pentapetalae</taxon>
        <taxon>rosids</taxon>
        <taxon>fabids</taxon>
        <taxon>Cucurbitales</taxon>
        <taxon>Cucurbitaceae</taxon>
        <taxon>Momordiceae</taxon>
        <taxon>Momordica</taxon>
    </lineage>
</organism>
<evidence type="ECO:0000259" key="3">
    <source>
        <dbReference type="PROSITE" id="PS50089"/>
    </source>
</evidence>
<dbReference type="PANTHER" id="PTHR22765">
    <property type="entry name" value="RING FINGER AND PROTEASE ASSOCIATED DOMAIN-CONTAINING"/>
    <property type="match status" value="1"/>
</dbReference>
<feature type="region of interest" description="Disordered" evidence="2">
    <location>
        <begin position="16"/>
        <end position="37"/>
    </location>
</feature>
<dbReference type="CDD" id="cd16454">
    <property type="entry name" value="RING-H2_PA-TM-RING"/>
    <property type="match status" value="1"/>
</dbReference>
<dbReference type="InterPro" id="IPR013083">
    <property type="entry name" value="Znf_RING/FYVE/PHD"/>
</dbReference>
<dbReference type="RefSeq" id="XP_022143236.1">
    <property type="nucleotide sequence ID" value="XM_022287544.1"/>
</dbReference>
<dbReference type="GO" id="GO:0006511">
    <property type="term" value="P:ubiquitin-dependent protein catabolic process"/>
    <property type="evidence" value="ECO:0007669"/>
    <property type="project" value="TreeGrafter"/>
</dbReference>
<dbReference type="PANTHER" id="PTHR22765:SF303">
    <property type="entry name" value="RING-TYPE DOMAIN-CONTAINING PROTEIN"/>
    <property type="match status" value="1"/>
</dbReference>
<evidence type="ECO:0000256" key="1">
    <source>
        <dbReference type="PROSITE-ProRule" id="PRU00175"/>
    </source>
</evidence>
<evidence type="ECO:0000313" key="4">
    <source>
        <dbReference type="Proteomes" id="UP000504603"/>
    </source>
</evidence>
<protein>
    <submittedName>
        <fullName evidence="5">E3 ubiquitin-protein ligase EL5</fullName>
    </submittedName>
</protein>
<dbReference type="Pfam" id="PF13639">
    <property type="entry name" value="zf-RING_2"/>
    <property type="match status" value="1"/>
</dbReference>
<dbReference type="GO" id="GO:0061630">
    <property type="term" value="F:ubiquitin protein ligase activity"/>
    <property type="evidence" value="ECO:0007669"/>
    <property type="project" value="TreeGrafter"/>
</dbReference>
<keyword evidence="1" id="KW-0863">Zinc-finger</keyword>